<dbReference type="AlphaFoldDB" id="A0A6A1UH17"/>
<evidence type="ECO:0000256" key="1">
    <source>
        <dbReference type="SAM" id="MobiDB-lite"/>
    </source>
</evidence>
<sequence length="188" mass="20661">MKKFLAMNPENGQPELKSPPVDYCDIESLFTKKFPSNKDDDLAPISQIPFQMFAYKLAEKDKTCMSIKDKSGDLENDVSSCCRDDDVSVVEDQSVPASDNGSVCFDEMSICSEVTVKKIVTRKKFAEPNMRKGPGTPKAQTPRRSPAQSPLRKSSQSLKMNRGSKSQLVMSPVHASTGNRSGSDSDIS</sequence>
<reference evidence="2 3" key="1">
    <citation type="journal article" date="2019" name="Plant Biotechnol. J.">
        <title>The red bayberry genome and genetic basis of sex determination.</title>
        <authorList>
            <person name="Jia H.M."/>
            <person name="Jia H.J."/>
            <person name="Cai Q.L."/>
            <person name="Wang Y."/>
            <person name="Zhao H.B."/>
            <person name="Yang W.F."/>
            <person name="Wang G.Y."/>
            <person name="Li Y.H."/>
            <person name="Zhan D.L."/>
            <person name="Shen Y.T."/>
            <person name="Niu Q.F."/>
            <person name="Chang L."/>
            <person name="Qiu J."/>
            <person name="Zhao L."/>
            <person name="Xie H.B."/>
            <person name="Fu W.Y."/>
            <person name="Jin J."/>
            <person name="Li X.W."/>
            <person name="Jiao Y."/>
            <person name="Zhou C.C."/>
            <person name="Tu T."/>
            <person name="Chai C.Y."/>
            <person name="Gao J.L."/>
            <person name="Fan L.J."/>
            <person name="van de Weg E."/>
            <person name="Wang J.Y."/>
            <person name="Gao Z.S."/>
        </authorList>
    </citation>
    <scope>NUCLEOTIDE SEQUENCE [LARGE SCALE GENOMIC DNA]</scope>
    <source>
        <tissue evidence="2">Leaves</tissue>
    </source>
</reference>
<evidence type="ECO:0000313" key="2">
    <source>
        <dbReference type="EMBL" id="KAB1199463.1"/>
    </source>
</evidence>
<protein>
    <submittedName>
        <fullName evidence="2">Uncharacterized protein</fullName>
    </submittedName>
</protein>
<dbReference type="Proteomes" id="UP000516437">
    <property type="component" value="Unassembled WGS sequence"/>
</dbReference>
<feature type="compositionally biased region" description="Polar residues" evidence="1">
    <location>
        <begin position="138"/>
        <end position="188"/>
    </location>
</feature>
<evidence type="ECO:0000313" key="3">
    <source>
        <dbReference type="Proteomes" id="UP000516437"/>
    </source>
</evidence>
<organism evidence="2 3">
    <name type="scientific">Morella rubra</name>
    <name type="common">Chinese bayberry</name>
    <dbReference type="NCBI Taxonomy" id="262757"/>
    <lineage>
        <taxon>Eukaryota</taxon>
        <taxon>Viridiplantae</taxon>
        <taxon>Streptophyta</taxon>
        <taxon>Embryophyta</taxon>
        <taxon>Tracheophyta</taxon>
        <taxon>Spermatophyta</taxon>
        <taxon>Magnoliopsida</taxon>
        <taxon>eudicotyledons</taxon>
        <taxon>Gunneridae</taxon>
        <taxon>Pentapetalae</taxon>
        <taxon>rosids</taxon>
        <taxon>fabids</taxon>
        <taxon>Fagales</taxon>
        <taxon>Myricaceae</taxon>
        <taxon>Morella</taxon>
    </lineage>
</organism>
<accession>A0A6A1UH17</accession>
<comment type="caution">
    <text evidence="2">The sequence shown here is derived from an EMBL/GenBank/DDBJ whole genome shotgun (WGS) entry which is preliminary data.</text>
</comment>
<name>A0A6A1UH17_9ROSI</name>
<feature type="region of interest" description="Disordered" evidence="1">
    <location>
        <begin position="122"/>
        <end position="188"/>
    </location>
</feature>
<gene>
    <name evidence="2" type="ORF">CJ030_MR0G023001</name>
</gene>
<proteinExistence type="predicted"/>
<dbReference type="EMBL" id="RXIC02000462">
    <property type="protein sequence ID" value="KAB1199463.1"/>
    <property type="molecule type" value="Genomic_DNA"/>
</dbReference>
<feature type="region of interest" description="Disordered" evidence="1">
    <location>
        <begin position="1"/>
        <end position="20"/>
    </location>
</feature>
<keyword evidence="3" id="KW-1185">Reference proteome</keyword>